<reference evidence="1" key="1">
    <citation type="journal article" date="2021" name="Nat. Commun.">
        <title>Genetic determinants of endophytism in the Arabidopsis root mycobiome.</title>
        <authorList>
            <person name="Mesny F."/>
            <person name="Miyauchi S."/>
            <person name="Thiergart T."/>
            <person name="Pickel B."/>
            <person name="Atanasova L."/>
            <person name="Karlsson M."/>
            <person name="Huettel B."/>
            <person name="Barry K.W."/>
            <person name="Haridas S."/>
            <person name="Chen C."/>
            <person name="Bauer D."/>
            <person name="Andreopoulos W."/>
            <person name="Pangilinan J."/>
            <person name="LaButti K."/>
            <person name="Riley R."/>
            <person name="Lipzen A."/>
            <person name="Clum A."/>
            <person name="Drula E."/>
            <person name="Henrissat B."/>
            <person name="Kohler A."/>
            <person name="Grigoriev I.V."/>
            <person name="Martin F.M."/>
            <person name="Hacquard S."/>
        </authorList>
    </citation>
    <scope>NUCLEOTIDE SEQUENCE</scope>
    <source>
        <strain evidence="1">MPI-SDFR-AT-0068</strain>
    </source>
</reference>
<dbReference type="SUPFAM" id="SSF81296">
    <property type="entry name" value="E set domains"/>
    <property type="match status" value="1"/>
</dbReference>
<dbReference type="OrthoDB" id="2283785at2759"/>
<name>A0A8K0S208_9HYPO</name>
<gene>
    <name evidence="1" type="ORF">BKA59DRAFT_452140</name>
</gene>
<dbReference type="InterPro" id="IPR039634">
    <property type="entry name" value="Bul1-like"/>
</dbReference>
<evidence type="ECO:0000313" key="1">
    <source>
        <dbReference type="EMBL" id="KAH7250899.1"/>
    </source>
</evidence>
<dbReference type="PANTHER" id="PTHR31904:SF1">
    <property type="entry name" value="BYPASS OF STOP CODON PROTEIN 5-RELATED"/>
    <property type="match status" value="1"/>
</dbReference>
<dbReference type="Proteomes" id="UP000813427">
    <property type="component" value="Unassembled WGS sequence"/>
</dbReference>
<sequence>MTSLRHSHHMEELGISKAMSKMRNWRKSCKLEIELADHYHAKIYSSGSVVQGHLVILPTSDICASSIIISLDGTTTIRTVGQKLTTTTTHHFLKMDLISSNVFDLISKTLAKNQTYKMPFQFTLPDELDPTTCTHNAVSATVADKHLFLPPTMGGMWDRDDMSPGVVEVKYGINACIVATTSLSTDQNQDLMANKAIQFIPRLTESPPVHVSLTSPRYKLQQTRYLGSNTFKQPLGIISATAMQPEPLHLQAYGTVITPSSVDVTLTFNPENDATPPPKLEGVSLSVRSCTWHQADPYQAFPDQVETPSFQRPFSSTIALTVECPQIMWARHVDSRLDDKNQGNSSVAFYSSTLRLPLSVSLIGKMFLPTFHSCLVSRTYEVCLRLTFKKGGVMLIAPLQIIVEP</sequence>
<comment type="caution">
    <text evidence="1">The sequence shown here is derived from an EMBL/GenBank/DDBJ whole genome shotgun (WGS) entry which is preliminary data.</text>
</comment>
<dbReference type="EMBL" id="JAGPXF010000003">
    <property type="protein sequence ID" value="KAH7250899.1"/>
    <property type="molecule type" value="Genomic_DNA"/>
</dbReference>
<dbReference type="PANTHER" id="PTHR31904">
    <property type="entry name" value="BYPASS OF STOP CODON PROTEIN 5-RELATED"/>
    <property type="match status" value="1"/>
</dbReference>
<evidence type="ECO:0000313" key="2">
    <source>
        <dbReference type="Proteomes" id="UP000813427"/>
    </source>
</evidence>
<dbReference type="Gene3D" id="2.60.40.640">
    <property type="match status" value="1"/>
</dbReference>
<keyword evidence="2" id="KW-1185">Reference proteome</keyword>
<organism evidence="1 2">
    <name type="scientific">Fusarium tricinctum</name>
    <dbReference type="NCBI Taxonomy" id="61284"/>
    <lineage>
        <taxon>Eukaryota</taxon>
        <taxon>Fungi</taxon>
        <taxon>Dikarya</taxon>
        <taxon>Ascomycota</taxon>
        <taxon>Pezizomycotina</taxon>
        <taxon>Sordariomycetes</taxon>
        <taxon>Hypocreomycetidae</taxon>
        <taxon>Hypocreales</taxon>
        <taxon>Nectriaceae</taxon>
        <taxon>Fusarium</taxon>
        <taxon>Fusarium tricinctum species complex</taxon>
    </lineage>
</organism>
<dbReference type="AlphaFoldDB" id="A0A8K0S208"/>
<proteinExistence type="predicted"/>
<protein>
    <recommendedName>
        <fullName evidence="3">Arrestin-like N-terminal domain-containing protein</fullName>
    </recommendedName>
</protein>
<dbReference type="InterPro" id="IPR014756">
    <property type="entry name" value="Ig_E-set"/>
</dbReference>
<dbReference type="InterPro" id="IPR014752">
    <property type="entry name" value="Arrestin-like_C"/>
</dbReference>
<evidence type="ECO:0008006" key="3">
    <source>
        <dbReference type="Google" id="ProtNLM"/>
    </source>
</evidence>
<accession>A0A8K0S208</accession>